<dbReference type="PROSITE" id="PS51203">
    <property type="entry name" value="CS"/>
    <property type="match status" value="1"/>
</dbReference>
<dbReference type="EMBL" id="JAIOUQ010000014">
    <property type="protein sequence ID" value="MBZ2166757.1"/>
    <property type="molecule type" value="Genomic_DNA"/>
</dbReference>
<dbReference type="Gene3D" id="2.60.40.790">
    <property type="match status" value="1"/>
</dbReference>
<comment type="similarity">
    <text evidence="1 2">Belongs to the small heat shock protein (HSP20) family.</text>
</comment>
<reference evidence="6" key="1">
    <citation type="journal article" date="2022" name="Microbiol. Resour. Announc.">
        <title>Draft Genome Sequence of a Methanogenic Archaeon from West Spitsbergen Permafrost.</title>
        <authorList>
            <person name="Trubitsyn V."/>
            <person name="Rivkina E."/>
            <person name="Shcherbakova V."/>
        </authorList>
    </citation>
    <scope>NUCLEOTIDE SEQUENCE [LARGE SCALE GENOMIC DNA]</scope>
    <source>
        <strain evidence="6">VT</strain>
    </source>
</reference>
<evidence type="ECO:0000256" key="1">
    <source>
        <dbReference type="PROSITE-ProRule" id="PRU00285"/>
    </source>
</evidence>
<evidence type="ECO:0000313" key="6">
    <source>
        <dbReference type="Proteomes" id="UP000825933"/>
    </source>
</evidence>
<evidence type="ECO:0000256" key="2">
    <source>
        <dbReference type="RuleBase" id="RU003616"/>
    </source>
</evidence>
<dbReference type="CDD" id="cd06464">
    <property type="entry name" value="ACD_sHsps-like"/>
    <property type="match status" value="1"/>
</dbReference>
<dbReference type="InterPro" id="IPR002068">
    <property type="entry name" value="A-crystallin/Hsp20_dom"/>
</dbReference>
<dbReference type="SUPFAM" id="SSF49764">
    <property type="entry name" value="HSP20-like chaperones"/>
    <property type="match status" value="1"/>
</dbReference>
<name>A0A8T5UWT9_9EURY</name>
<dbReference type="InterPro" id="IPR031107">
    <property type="entry name" value="Small_HSP"/>
</dbReference>
<keyword evidence="6" id="KW-1185">Reference proteome</keyword>
<dbReference type="Proteomes" id="UP000825933">
    <property type="component" value="Unassembled WGS sequence"/>
</dbReference>
<evidence type="ECO:0000313" key="5">
    <source>
        <dbReference type="EMBL" id="MBZ2166757.1"/>
    </source>
</evidence>
<evidence type="ECO:0000259" key="4">
    <source>
        <dbReference type="PROSITE" id="PS51203"/>
    </source>
</evidence>
<proteinExistence type="inferred from homology"/>
<dbReference type="InterPro" id="IPR008978">
    <property type="entry name" value="HSP20-like_chaperone"/>
</dbReference>
<organism evidence="5 6">
    <name type="scientific">Methanobacterium spitsbergense</name>
    <dbReference type="NCBI Taxonomy" id="2874285"/>
    <lineage>
        <taxon>Archaea</taxon>
        <taxon>Methanobacteriati</taxon>
        <taxon>Methanobacteriota</taxon>
        <taxon>Methanomada group</taxon>
        <taxon>Methanobacteria</taxon>
        <taxon>Methanobacteriales</taxon>
        <taxon>Methanobacteriaceae</taxon>
        <taxon>Methanobacterium</taxon>
    </lineage>
</organism>
<gene>
    <name evidence="5" type="ORF">K8N75_11990</name>
</gene>
<sequence>MKKRDHVLEMKDFIQKMMDDTAATLEGMRSEVETKIVDYTFVPGRDIIETNDEIIVNIALPGIKKEDITLDLSEKYLKIEAKFDTEQNIQGSYVTLTDKRTGVVKRNIKLPKKVIPKESSAKFENGVLKVEVSKLEKEERHRVIIE</sequence>
<feature type="domain" description="CS" evidence="4">
    <location>
        <begin position="40"/>
        <end position="146"/>
    </location>
</feature>
<dbReference type="PROSITE" id="PS01031">
    <property type="entry name" value="SHSP"/>
    <property type="match status" value="1"/>
</dbReference>
<evidence type="ECO:0000259" key="3">
    <source>
        <dbReference type="PROSITE" id="PS01031"/>
    </source>
</evidence>
<comment type="caution">
    <text evidence="5">The sequence shown here is derived from an EMBL/GenBank/DDBJ whole genome shotgun (WGS) entry which is preliminary data.</text>
</comment>
<dbReference type="InterPro" id="IPR007052">
    <property type="entry name" value="CS_dom"/>
</dbReference>
<dbReference type="AlphaFoldDB" id="A0A8T5UWT9"/>
<dbReference type="Pfam" id="PF00011">
    <property type="entry name" value="HSP20"/>
    <property type="match status" value="1"/>
</dbReference>
<dbReference type="PANTHER" id="PTHR11527">
    <property type="entry name" value="HEAT-SHOCK PROTEIN 20 FAMILY MEMBER"/>
    <property type="match status" value="1"/>
</dbReference>
<protein>
    <submittedName>
        <fullName evidence="5">Hsp20/alpha crystallin family protein</fullName>
    </submittedName>
</protein>
<dbReference type="RefSeq" id="WP_223792293.1">
    <property type="nucleotide sequence ID" value="NZ_JAIOUQ010000014.1"/>
</dbReference>
<feature type="domain" description="SHSP" evidence="3">
    <location>
        <begin position="36"/>
        <end position="146"/>
    </location>
</feature>
<accession>A0A8T5UWT9</accession>